<evidence type="ECO:0000256" key="4">
    <source>
        <dbReference type="ARBA" id="ARBA00022670"/>
    </source>
</evidence>
<keyword evidence="6" id="KW-0378">Hydrolase</keyword>
<evidence type="ECO:0000313" key="12">
    <source>
        <dbReference type="Proteomes" id="UP000735302"/>
    </source>
</evidence>
<feature type="compositionally biased region" description="Basic and acidic residues" evidence="9">
    <location>
        <begin position="11"/>
        <end position="22"/>
    </location>
</feature>
<dbReference type="Gene3D" id="3.90.70.80">
    <property type="match status" value="1"/>
</dbReference>
<dbReference type="InterPro" id="IPR003323">
    <property type="entry name" value="OTU_dom"/>
</dbReference>
<keyword evidence="12" id="KW-1185">Reference proteome</keyword>
<evidence type="ECO:0000256" key="7">
    <source>
        <dbReference type="ARBA" id="ARBA00022807"/>
    </source>
</evidence>
<dbReference type="PANTHER" id="PTHR12419:SF4">
    <property type="entry name" value="OTU DOMAIN-CONTAINING PROTEIN 5"/>
    <property type="match status" value="1"/>
</dbReference>
<evidence type="ECO:0000256" key="9">
    <source>
        <dbReference type="SAM" id="MobiDB-lite"/>
    </source>
</evidence>
<dbReference type="Proteomes" id="UP000735302">
    <property type="component" value="Unassembled WGS sequence"/>
</dbReference>
<dbReference type="InterPro" id="IPR038765">
    <property type="entry name" value="Papain-like_cys_pep_sf"/>
</dbReference>
<feature type="compositionally biased region" description="Polar residues" evidence="9">
    <location>
        <begin position="506"/>
        <end position="519"/>
    </location>
</feature>
<dbReference type="Pfam" id="PF02338">
    <property type="entry name" value="OTU"/>
    <property type="match status" value="1"/>
</dbReference>
<feature type="compositionally biased region" description="Basic and acidic residues" evidence="9">
    <location>
        <begin position="577"/>
        <end position="586"/>
    </location>
</feature>
<dbReference type="GO" id="GO:0004843">
    <property type="term" value="F:cysteine-type deubiquitinase activity"/>
    <property type="evidence" value="ECO:0007669"/>
    <property type="project" value="UniProtKB-EC"/>
</dbReference>
<protein>
    <recommendedName>
        <fullName evidence="3">ubiquitinyl hydrolase 1</fullName>
        <ecNumber evidence="3">3.4.19.12</ecNumber>
    </recommendedName>
    <alternativeName>
        <fullName evidence="8">Deubiquitinating enzyme A</fullName>
    </alternativeName>
</protein>
<evidence type="ECO:0000256" key="1">
    <source>
        <dbReference type="ARBA" id="ARBA00000707"/>
    </source>
</evidence>
<organism evidence="11 12">
    <name type="scientific">Plakobranchus ocellatus</name>
    <dbReference type="NCBI Taxonomy" id="259542"/>
    <lineage>
        <taxon>Eukaryota</taxon>
        <taxon>Metazoa</taxon>
        <taxon>Spiralia</taxon>
        <taxon>Lophotrochozoa</taxon>
        <taxon>Mollusca</taxon>
        <taxon>Gastropoda</taxon>
        <taxon>Heterobranchia</taxon>
        <taxon>Euthyneura</taxon>
        <taxon>Panpulmonata</taxon>
        <taxon>Sacoglossa</taxon>
        <taxon>Placobranchoidea</taxon>
        <taxon>Plakobranchidae</taxon>
        <taxon>Plakobranchus</taxon>
    </lineage>
</organism>
<dbReference type="GO" id="GO:0030154">
    <property type="term" value="P:cell differentiation"/>
    <property type="evidence" value="ECO:0007669"/>
    <property type="project" value="UniProtKB-ARBA"/>
</dbReference>
<dbReference type="GO" id="GO:0006508">
    <property type="term" value="P:proteolysis"/>
    <property type="evidence" value="ECO:0007669"/>
    <property type="project" value="UniProtKB-KW"/>
</dbReference>
<feature type="region of interest" description="Disordered" evidence="9">
    <location>
        <begin position="506"/>
        <end position="586"/>
    </location>
</feature>
<feature type="domain" description="OTU" evidence="10">
    <location>
        <begin position="185"/>
        <end position="308"/>
    </location>
</feature>
<dbReference type="FunFam" id="3.90.70.80:FF:000002">
    <property type="entry name" value="OTU domain-containing protein 5 isoform X2"/>
    <property type="match status" value="1"/>
</dbReference>
<dbReference type="GO" id="GO:0061578">
    <property type="term" value="F:K63-linked deubiquitinase activity"/>
    <property type="evidence" value="ECO:0007669"/>
    <property type="project" value="TreeGrafter"/>
</dbReference>
<dbReference type="PANTHER" id="PTHR12419">
    <property type="entry name" value="OTU DOMAIN CONTAINING PROTEIN"/>
    <property type="match status" value="1"/>
</dbReference>
<dbReference type="EMBL" id="BLXT01003865">
    <property type="protein sequence ID" value="GFO07453.1"/>
    <property type="molecule type" value="Genomic_DNA"/>
</dbReference>
<sequence>MTIKPKKKAAKDKSDNHAEPNDAHSNVVHTHPHASHGHGLNVNHPHGHAIGHQHASQVRLEKPQRVRTSPTRWLPSTSGRDDISHSHAGLGQNLSTNATFEFDGHELPSSHKRRHRLSPHRTVRKHRNHAPSLTDGGASNSLNPLGDCDEDYNSEDEHSQPAKAPDNLEELERWFEQALSEKKGFIIKKMGEDGACLFRAVADQVYGDQEMHGVVRKHCLDYMQKNAEFYSQYVTEDFTTYINRKKMDKCHGNHLEIQAMTELFNRPVEVYQYSLEPMNTFDTAYKTDNPPIRLSYHGNVHYNSIVDPYCASIGVGLGLPGYQPGLADRNLMRDAIKSSEAGHIEQTMLEDKLRETDWEVTQDSIEEQVARESYLQWLREQEKATRRTKGSSKTATCSSTELSQPSPPEPGAVRSPRQLRSGNNSPQQQHQLQQHHKQAEDLLMSQPGSSKSPRHSPQLTGAANFNETASMMTDLQPALFGLSDWSEEDILAQVMAQSQQEYLESLKQRASTSAHQPGTSSQSSPHLLSSPSSSSSARDHGGGWQESFHDAAGGKTSNSLFGEASQSSGSRKNQSKSRTDGDSAKS</sequence>
<reference evidence="11 12" key="1">
    <citation type="journal article" date="2021" name="Elife">
        <title>Chloroplast acquisition without the gene transfer in kleptoplastic sea slugs, Plakobranchus ocellatus.</title>
        <authorList>
            <person name="Maeda T."/>
            <person name="Takahashi S."/>
            <person name="Yoshida T."/>
            <person name="Shimamura S."/>
            <person name="Takaki Y."/>
            <person name="Nagai Y."/>
            <person name="Toyoda A."/>
            <person name="Suzuki Y."/>
            <person name="Arimoto A."/>
            <person name="Ishii H."/>
            <person name="Satoh N."/>
            <person name="Nishiyama T."/>
            <person name="Hasebe M."/>
            <person name="Maruyama T."/>
            <person name="Minagawa J."/>
            <person name="Obokata J."/>
            <person name="Shigenobu S."/>
        </authorList>
    </citation>
    <scope>NUCLEOTIDE SEQUENCE [LARGE SCALE GENOMIC DNA]</scope>
</reference>
<feature type="region of interest" description="Disordered" evidence="9">
    <location>
        <begin position="1"/>
        <end position="167"/>
    </location>
</feature>
<comment type="catalytic activity">
    <reaction evidence="1">
        <text>Thiol-dependent hydrolysis of ester, thioester, amide, peptide and isopeptide bonds formed by the C-terminal Gly of ubiquitin (a 76-residue protein attached to proteins as an intracellular targeting signal).</text>
        <dbReference type="EC" id="3.4.19.12"/>
    </reaction>
</comment>
<dbReference type="GO" id="GO:0016579">
    <property type="term" value="P:protein deubiquitination"/>
    <property type="evidence" value="ECO:0007669"/>
    <property type="project" value="TreeGrafter"/>
</dbReference>
<evidence type="ECO:0000256" key="8">
    <source>
        <dbReference type="ARBA" id="ARBA00033460"/>
    </source>
</evidence>
<evidence type="ECO:0000256" key="5">
    <source>
        <dbReference type="ARBA" id="ARBA00022786"/>
    </source>
</evidence>
<feature type="compositionally biased region" description="Polar residues" evidence="9">
    <location>
        <begin position="555"/>
        <end position="572"/>
    </location>
</feature>
<dbReference type="EC" id="3.4.19.12" evidence="3"/>
<comment type="similarity">
    <text evidence="2">Belongs to the peptidase C85 family.</text>
</comment>
<feature type="compositionally biased region" description="Polar residues" evidence="9">
    <location>
        <begin position="391"/>
        <end position="404"/>
    </location>
</feature>
<feature type="compositionally biased region" description="Basic residues" evidence="9">
    <location>
        <begin position="1"/>
        <end position="10"/>
    </location>
</feature>
<dbReference type="PROSITE" id="PS50802">
    <property type="entry name" value="OTU"/>
    <property type="match status" value="1"/>
</dbReference>
<dbReference type="InterPro" id="IPR050704">
    <property type="entry name" value="Peptidase_C85-like"/>
</dbReference>
<feature type="compositionally biased region" description="Low complexity" evidence="9">
    <location>
        <begin position="520"/>
        <end position="536"/>
    </location>
</feature>
<feature type="compositionally biased region" description="Basic residues" evidence="9">
    <location>
        <begin position="110"/>
        <end position="129"/>
    </location>
</feature>
<evidence type="ECO:0000313" key="11">
    <source>
        <dbReference type="EMBL" id="GFO07453.1"/>
    </source>
</evidence>
<comment type="caution">
    <text evidence="11">The sequence shown here is derived from an EMBL/GenBank/DDBJ whole genome shotgun (WGS) entry which is preliminary data.</text>
</comment>
<dbReference type="SUPFAM" id="SSF54001">
    <property type="entry name" value="Cysteine proteinases"/>
    <property type="match status" value="1"/>
</dbReference>
<feature type="compositionally biased region" description="Polar residues" evidence="9">
    <location>
        <begin position="66"/>
        <end position="78"/>
    </location>
</feature>
<evidence type="ECO:0000256" key="6">
    <source>
        <dbReference type="ARBA" id="ARBA00022801"/>
    </source>
</evidence>
<dbReference type="CDD" id="cd22752">
    <property type="entry name" value="OTU_OTUD5-like"/>
    <property type="match status" value="1"/>
</dbReference>
<keyword evidence="4" id="KW-0645">Protease</keyword>
<dbReference type="GO" id="GO:0010629">
    <property type="term" value="P:negative regulation of gene expression"/>
    <property type="evidence" value="ECO:0007669"/>
    <property type="project" value="UniProtKB-ARBA"/>
</dbReference>
<proteinExistence type="inferred from homology"/>
<accession>A0AAV4ALK8</accession>
<keyword evidence="7" id="KW-0788">Thiol protease</keyword>
<evidence type="ECO:0000259" key="10">
    <source>
        <dbReference type="PROSITE" id="PS50802"/>
    </source>
</evidence>
<name>A0AAV4ALK8_9GAST</name>
<gene>
    <name evidence="11" type="ORF">PoB_003395800</name>
</gene>
<evidence type="ECO:0000256" key="3">
    <source>
        <dbReference type="ARBA" id="ARBA00012759"/>
    </source>
</evidence>
<feature type="region of interest" description="Disordered" evidence="9">
    <location>
        <begin position="381"/>
        <end position="438"/>
    </location>
</feature>
<dbReference type="GO" id="GO:0051241">
    <property type="term" value="P:negative regulation of multicellular organismal process"/>
    <property type="evidence" value="ECO:0007669"/>
    <property type="project" value="UniProtKB-ARBA"/>
</dbReference>
<keyword evidence="5" id="KW-0833">Ubl conjugation pathway</keyword>
<evidence type="ECO:0000256" key="2">
    <source>
        <dbReference type="ARBA" id="ARBA00010407"/>
    </source>
</evidence>
<dbReference type="AlphaFoldDB" id="A0AAV4ALK8"/>
<dbReference type="GO" id="GO:0001817">
    <property type="term" value="P:regulation of cytokine production"/>
    <property type="evidence" value="ECO:0007669"/>
    <property type="project" value="UniProtKB-ARBA"/>
</dbReference>